<name>A0A6G1H1W0_9PEZI</name>
<accession>A0A6G1H1W0</accession>
<keyword evidence="3" id="KW-1185">Reference proteome</keyword>
<evidence type="ECO:0000313" key="3">
    <source>
        <dbReference type="Proteomes" id="UP000800041"/>
    </source>
</evidence>
<dbReference type="Proteomes" id="UP000800041">
    <property type="component" value="Unassembled WGS sequence"/>
</dbReference>
<keyword evidence="1" id="KW-1133">Transmembrane helix</keyword>
<dbReference type="EMBL" id="ML977153">
    <property type="protein sequence ID" value="KAF1987206.1"/>
    <property type="molecule type" value="Genomic_DNA"/>
</dbReference>
<protein>
    <submittedName>
        <fullName evidence="2">Uncharacterized protein</fullName>
    </submittedName>
</protein>
<evidence type="ECO:0000256" key="1">
    <source>
        <dbReference type="SAM" id="Phobius"/>
    </source>
</evidence>
<dbReference type="AlphaFoldDB" id="A0A6G1H1W0"/>
<keyword evidence="1" id="KW-0812">Transmembrane</keyword>
<feature type="transmembrane region" description="Helical" evidence="1">
    <location>
        <begin position="53"/>
        <end position="71"/>
    </location>
</feature>
<reference evidence="2" key="1">
    <citation type="journal article" date="2020" name="Stud. Mycol.">
        <title>101 Dothideomycetes genomes: a test case for predicting lifestyles and emergence of pathogens.</title>
        <authorList>
            <person name="Haridas S."/>
            <person name="Albert R."/>
            <person name="Binder M."/>
            <person name="Bloem J."/>
            <person name="Labutti K."/>
            <person name="Salamov A."/>
            <person name="Andreopoulos B."/>
            <person name="Baker S."/>
            <person name="Barry K."/>
            <person name="Bills G."/>
            <person name="Bluhm B."/>
            <person name="Cannon C."/>
            <person name="Castanera R."/>
            <person name="Culley D."/>
            <person name="Daum C."/>
            <person name="Ezra D."/>
            <person name="Gonzalez J."/>
            <person name="Henrissat B."/>
            <person name="Kuo A."/>
            <person name="Liang C."/>
            <person name="Lipzen A."/>
            <person name="Lutzoni F."/>
            <person name="Magnuson J."/>
            <person name="Mondo S."/>
            <person name="Nolan M."/>
            <person name="Ohm R."/>
            <person name="Pangilinan J."/>
            <person name="Park H.-J."/>
            <person name="Ramirez L."/>
            <person name="Alfaro M."/>
            <person name="Sun H."/>
            <person name="Tritt A."/>
            <person name="Yoshinaga Y."/>
            <person name="Zwiers L.-H."/>
            <person name="Turgeon B."/>
            <person name="Goodwin S."/>
            <person name="Spatafora J."/>
            <person name="Crous P."/>
            <person name="Grigoriev I."/>
        </authorList>
    </citation>
    <scope>NUCLEOTIDE SEQUENCE</scope>
    <source>
        <strain evidence="2">CBS 113979</strain>
    </source>
</reference>
<proteinExistence type="predicted"/>
<organism evidence="2 3">
    <name type="scientific">Aulographum hederae CBS 113979</name>
    <dbReference type="NCBI Taxonomy" id="1176131"/>
    <lineage>
        <taxon>Eukaryota</taxon>
        <taxon>Fungi</taxon>
        <taxon>Dikarya</taxon>
        <taxon>Ascomycota</taxon>
        <taxon>Pezizomycotina</taxon>
        <taxon>Dothideomycetes</taxon>
        <taxon>Pleosporomycetidae</taxon>
        <taxon>Aulographales</taxon>
        <taxon>Aulographaceae</taxon>
    </lineage>
</organism>
<gene>
    <name evidence="2" type="ORF">K402DRAFT_53950</name>
</gene>
<evidence type="ECO:0000313" key="2">
    <source>
        <dbReference type="EMBL" id="KAF1987206.1"/>
    </source>
</evidence>
<keyword evidence="1" id="KW-0472">Membrane</keyword>
<sequence>MKEYILSFIAYSQDSIHMNHGLRTYGMDSACRPSSAIPIQNIVLFLGRAHFHLYSQVLFFFGFFSIVFLTLSRPRGTYSLLGVVSRDTDLSDGHNGVFGGLKEKVECCLMDEVCNCAGGCNQPQVPSSGGSSEGRQSKKVVVSHCPASCLRHQKGD</sequence>